<keyword evidence="5" id="KW-0808">Transferase</keyword>
<evidence type="ECO:0000256" key="10">
    <source>
        <dbReference type="ARBA" id="ARBA00033171"/>
    </source>
</evidence>
<evidence type="ECO:0000256" key="5">
    <source>
        <dbReference type="ARBA" id="ARBA00022679"/>
    </source>
</evidence>
<dbReference type="EMBL" id="BMEC01000003">
    <property type="protein sequence ID" value="GGC26785.1"/>
    <property type="molecule type" value="Genomic_DNA"/>
</dbReference>
<evidence type="ECO:0000256" key="1">
    <source>
        <dbReference type="ARBA" id="ARBA00003469"/>
    </source>
</evidence>
<comment type="similarity">
    <text evidence="3">Belongs to the NMT1/THI5 family.</text>
</comment>
<comment type="pathway">
    <text evidence="2">Cofactor biosynthesis; thiamine diphosphate biosynthesis.</text>
</comment>
<protein>
    <recommendedName>
        <fullName evidence="10">Thiamine pyrimidine synthase</fullName>
    </recommendedName>
</protein>
<evidence type="ECO:0000256" key="3">
    <source>
        <dbReference type="ARBA" id="ARBA00009406"/>
    </source>
</evidence>
<evidence type="ECO:0000256" key="11">
    <source>
        <dbReference type="ARBA" id="ARBA00048179"/>
    </source>
</evidence>
<comment type="function">
    <text evidence="1">Responsible for the formation of the pyrimidine heterocycle in the thiamine biosynthesis pathway. Catalyzes the formation of hydroxymethylpyrimidine phosphate (HMP-P) from histidine and pyridoxal phosphate (PLP). The protein uses PLP and the active site histidine to form HMP-P, generating an inactive enzyme. The enzyme can only undergo a single turnover, which suggests it is a suicide enzyme.</text>
</comment>
<reference evidence="14" key="1">
    <citation type="journal article" date="2019" name="Int. J. Syst. Evol. Microbiol.">
        <title>The Global Catalogue of Microorganisms (GCM) 10K type strain sequencing project: providing services to taxonomists for standard genome sequencing and annotation.</title>
        <authorList>
            <consortium name="The Broad Institute Genomics Platform"/>
            <consortium name="The Broad Institute Genome Sequencing Center for Infectious Disease"/>
            <person name="Wu L."/>
            <person name="Ma J."/>
        </authorList>
    </citation>
    <scope>NUCLEOTIDE SEQUENCE [LARGE SCALE GENOMIC DNA]</scope>
    <source>
        <strain evidence="14">CGMCC 1.10832</strain>
    </source>
</reference>
<evidence type="ECO:0000313" key="13">
    <source>
        <dbReference type="EMBL" id="GGC26785.1"/>
    </source>
</evidence>
<proteinExistence type="inferred from homology"/>
<dbReference type="PANTHER" id="PTHR31528:SF1">
    <property type="entry name" value="4-AMINO-5-HYDROXYMETHYL-2-METHYLPYRIMIDINE PHOSPHATE SYNTHASE THI11-RELATED"/>
    <property type="match status" value="1"/>
</dbReference>
<comment type="catalytic activity">
    <reaction evidence="11">
        <text>N(6)-(pyridoxal phosphate)-L-lysyl-[4-amino-5-hydroxymethyl-2-methylpyrimidine phosphate synthase] + L-histidyl-[4-amino-5-hydroxymethyl-2-methylpyrimidine phosphate synthase] + 2 Fe(3+) + 4 H2O = L-lysyl-[4-amino-5-hydroxymethyl-2-methylpyrimidine phosphate synthase] + (2S)-2-amino-5-hydroxy-4-oxopentanoyl-[4-amino-5-hydroxymethyl-2-methylpyrimidine phosphate synthase] + 4-amino-2-methyl-5-(phosphooxymethyl)pyrimidine + 3-oxopropanoate + 2 Fe(2+) + 2 H(+)</text>
        <dbReference type="Rhea" id="RHEA:65756"/>
        <dbReference type="Rhea" id="RHEA-COMP:16892"/>
        <dbReference type="Rhea" id="RHEA-COMP:16893"/>
        <dbReference type="Rhea" id="RHEA-COMP:16894"/>
        <dbReference type="Rhea" id="RHEA-COMP:16895"/>
        <dbReference type="ChEBI" id="CHEBI:15377"/>
        <dbReference type="ChEBI" id="CHEBI:15378"/>
        <dbReference type="ChEBI" id="CHEBI:29033"/>
        <dbReference type="ChEBI" id="CHEBI:29034"/>
        <dbReference type="ChEBI" id="CHEBI:29969"/>
        <dbReference type="ChEBI" id="CHEBI:29979"/>
        <dbReference type="ChEBI" id="CHEBI:33190"/>
        <dbReference type="ChEBI" id="CHEBI:58354"/>
        <dbReference type="ChEBI" id="CHEBI:143915"/>
        <dbReference type="ChEBI" id="CHEBI:157692"/>
    </reaction>
    <physiologicalReaction direction="left-to-right" evidence="11">
        <dbReference type="Rhea" id="RHEA:65757"/>
    </physiologicalReaction>
</comment>
<dbReference type="SUPFAM" id="SSF53850">
    <property type="entry name" value="Periplasmic binding protein-like II"/>
    <property type="match status" value="1"/>
</dbReference>
<dbReference type="InterPro" id="IPR027939">
    <property type="entry name" value="NMT1/THI5"/>
</dbReference>
<keyword evidence="6" id="KW-0479">Metal-binding</keyword>
<comment type="caution">
    <text evidence="13">The sequence shown here is derived from an EMBL/GenBank/DDBJ whole genome shotgun (WGS) entry which is preliminary data.</text>
</comment>
<evidence type="ECO:0000256" key="8">
    <source>
        <dbReference type="ARBA" id="ARBA00022977"/>
    </source>
</evidence>
<evidence type="ECO:0000256" key="9">
    <source>
        <dbReference type="ARBA" id="ARBA00023004"/>
    </source>
</evidence>
<evidence type="ECO:0000313" key="14">
    <source>
        <dbReference type="Proteomes" id="UP000636010"/>
    </source>
</evidence>
<evidence type="ECO:0000256" key="6">
    <source>
        <dbReference type="ARBA" id="ARBA00022723"/>
    </source>
</evidence>
<gene>
    <name evidence="13" type="ORF">GCM10011506_10300</name>
</gene>
<evidence type="ECO:0000259" key="12">
    <source>
        <dbReference type="Pfam" id="PF09084"/>
    </source>
</evidence>
<organism evidence="13 14">
    <name type="scientific">Marivirga lumbricoides</name>
    <dbReference type="NCBI Taxonomy" id="1046115"/>
    <lineage>
        <taxon>Bacteria</taxon>
        <taxon>Pseudomonadati</taxon>
        <taxon>Bacteroidota</taxon>
        <taxon>Cytophagia</taxon>
        <taxon>Cytophagales</taxon>
        <taxon>Marivirgaceae</taxon>
        <taxon>Marivirga</taxon>
    </lineage>
</organism>
<accession>A0ABQ1LMS2</accession>
<evidence type="ECO:0000256" key="4">
    <source>
        <dbReference type="ARBA" id="ARBA00011738"/>
    </source>
</evidence>
<dbReference type="Gene3D" id="3.40.190.10">
    <property type="entry name" value="Periplasmic binding protein-like II"/>
    <property type="match status" value="1"/>
</dbReference>
<dbReference type="PANTHER" id="PTHR31528">
    <property type="entry name" value="4-AMINO-5-HYDROXYMETHYL-2-METHYLPYRIMIDINE PHOSPHATE SYNTHASE THI11-RELATED"/>
    <property type="match status" value="1"/>
</dbReference>
<evidence type="ECO:0000256" key="2">
    <source>
        <dbReference type="ARBA" id="ARBA00004948"/>
    </source>
</evidence>
<dbReference type="Pfam" id="PF09084">
    <property type="entry name" value="NMT1"/>
    <property type="match status" value="1"/>
</dbReference>
<name>A0ABQ1LMS2_9BACT</name>
<comment type="subunit">
    <text evidence="4">Homodimer.</text>
</comment>
<keyword evidence="8" id="KW-0784">Thiamine biosynthesis</keyword>
<dbReference type="Proteomes" id="UP000636010">
    <property type="component" value="Unassembled WGS sequence"/>
</dbReference>
<dbReference type="InterPro" id="IPR015168">
    <property type="entry name" value="SsuA/THI5"/>
</dbReference>
<sequence length="143" mass="15572">MPYNNGLRVYPKPDPGNAGVGIFNLTNSITMHTLKVALDWTPNTNHTGFFVAKAKGFYSDIGLSIELRSPEEDNYQTTPAKLVAGDKAHFAIAPSETVISYQTLPAKPNLIAVAEMIKKEGGKGNHIKITPAKLGIWAFEWSS</sequence>
<keyword evidence="7" id="KW-0663">Pyridoxal phosphate</keyword>
<keyword evidence="14" id="KW-1185">Reference proteome</keyword>
<keyword evidence="9" id="KW-0408">Iron</keyword>
<feature type="domain" description="SsuA/THI5-like" evidence="12">
    <location>
        <begin position="43"/>
        <end position="102"/>
    </location>
</feature>
<evidence type="ECO:0000256" key="7">
    <source>
        <dbReference type="ARBA" id="ARBA00022898"/>
    </source>
</evidence>